<sequence>MASHAFDGITEDQLRSRGSMKWTAHPGMIGAWVAEMDFGVAPVIRDALERALDDGATGYLPTAFSAELAQATAAWYARASGWEVDPGRIHPLPDVISAFELAIERFSTPGSAVIVPTPAYMPFLFVPEMHGRRVIQVPSIEVDGRMTMDLDGVAAAFDDGGGLLVICNPHNPLGTVATPAELTAIAEVVHAKGGRVFSDEIHAPLVYAPARHVPYASVSDIAAGHTVTAVSASKAWNLAGLKCAQIVLSNEADATAWDEFGPWAGHGTSTLGVIANTAAFTDGGPWLDDVVTYLDGNRRLLVELLAEHAPRARVRMPEGTYIALIDVRDYRLEGDLGEWFREHAGVAMTDGLACGEAAAGHVRFVFSLPRPLLRDAVERIGRALAALD</sequence>
<evidence type="ECO:0000313" key="8">
    <source>
        <dbReference type="Proteomes" id="UP000024001"/>
    </source>
</evidence>
<evidence type="ECO:0000256" key="4">
    <source>
        <dbReference type="ARBA" id="ARBA00023239"/>
    </source>
</evidence>
<dbReference type="PANTHER" id="PTHR43525:SF2">
    <property type="entry name" value="CYSTATHIONINE BETA-LYASE-RELATED"/>
    <property type="match status" value="1"/>
</dbReference>
<dbReference type="EC" id="4.4.1.13" evidence="2"/>
<dbReference type="Proteomes" id="UP000024001">
    <property type="component" value="Unassembled WGS sequence"/>
</dbReference>
<dbReference type="Gene3D" id="3.40.640.10">
    <property type="entry name" value="Type I PLP-dependent aspartate aminotransferase-like (Major domain)"/>
    <property type="match status" value="1"/>
</dbReference>
<dbReference type="PATRIC" id="fig|273677.3.peg.2260"/>
<dbReference type="InterPro" id="IPR004839">
    <property type="entry name" value="Aminotransferase_I/II_large"/>
</dbReference>
<dbReference type="AlphaFoldDB" id="A0A031FM56"/>
<evidence type="ECO:0000256" key="5">
    <source>
        <dbReference type="ARBA" id="ARBA00037974"/>
    </source>
</evidence>
<keyword evidence="4 7" id="KW-0456">Lyase</keyword>
<accession>A0A031FM56</accession>
<comment type="caution">
    <text evidence="7">The sequence shown here is derived from an EMBL/GenBank/DDBJ whole genome shotgun (WGS) entry which is preliminary data.</text>
</comment>
<name>A0A031FM56_9MICO</name>
<dbReference type="InterPro" id="IPR015421">
    <property type="entry name" value="PyrdxlP-dep_Trfase_major"/>
</dbReference>
<organism evidence="7 8">
    <name type="scientific">Microbacterium oleivorans</name>
    <dbReference type="NCBI Taxonomy" id="273677"/>
    <lineage>
        <taxon>Bacteria</taxon>
        <taxon>Bacillati</taxon>
        <taxon>Actinomycetota</taxon>
        <taxon>Actinomycetes</taxon>
        <taxon>Micrococcales</taxon>
        <taxon>Microbacteriaceae</taxon>
        <taxon>Microbacterium</taxon>
    </lineage>
</organism>
<dbReference type="CDD" id="cd00609">
    <property type="entry name" value="AAT_like"/>
    <property type="match status" value="1"/>
</dbReference>
<evidence type="ECO:0000256" key="1">
    <source>
        <dbReference type="ARBA" id="ARBA00001933"/>
    </source>
</evidence>
<gene>
    <name evidence="7" type="ORF">BW34_02280</name>
</gene>
<keyword evidence="8" id="KW-1185">Reference proteome</keyword>
<dbReference type="GO" id="GO:0047804">
    <property type="term" value="F:cysteine-S-conjugate beta-lyase activity"/>
    <property type="evidence" value="ECO:0007669"/>
    <property type="project" value="UniProtKB-EC"/>
</dbReference>
<dbReference type="InterPro" id="IPR015422">
    <property type="entry name" value="PyrdxlP-dep_Trfase_small"/>
</dbReference>
<comment type="similarity">
    <text evidence="5">Belongs to the class-II pyridoxal-phosphate-dependent aminotransferase family. MalY/PatB cystathionine beta-lyase subfamily.</text>
</comment>
<dbReference type="SUPFAM" id="SSF53383">
    <property type="entry name" value="PLP-dependent transferases"/>
    <property type="match status" value="1"/>
</dbReference>
<evidence type="ECO:0000313" key="7">
    <source>
        <dbReference type="EMBL" id="EZP25949.1"/>
    </source>
</evidence>
<dbReference type="EMBL" id="JFYO01000007">
    <property type="protein sequence ID" value="EZP25949.1"/>
    <property type="molecule type" value="Genomic_DNA"/>
</dbReference>
<comment type="cofactor">
    <cofactor evidence="1">
        <name>pyridoxal 5'-phosphate</name>
        <dbReference type="ChEBI" id="CHEBI:597326"/>
    </cofactor>
</comment>
<dbReference type="InterPro" id="IPR051798">
    <property type="entry name" value="Class-II_PLP-Dep_Aminotrans"/>
</dbReference>
<evidence type="ECO:0000256" key="2">
    <source>
        <dbReference type="ARBA" id="ARBA00012224"/>
    </source>
</evidence>
<keyword evidence="3" id="KW-0663">Pyridoxal phosphate</keyword>
<proteinExistence type="inferred from homology"/>
<dbReference type="Pfam" id="PF00155">
    <property type="entry name" value="Aminotran_1_2"/>
    <property type="match status" value="1"/>
</dbReference>
<evidence type="ECO:0000256" key="3">
    <source>
        <dbReference type="ARBA" id="ARBA00022898"/>
    </source>
</evidence>
<protein>
    <recommendedName>
        <fullName evidence="2">cysteine-S-conjugate beta-lyase</fullName>
        <ecNumber evidence="2">4.4.1.13</ecNumber>
    </recommendedName>
</protein>
<dbReference type="RefSeq" id="WP_036312550.1">
    <property type="nucleotide sequence ID" value="NZ_JFYO01000007.1"/>
</dbReference>
<dbReference type="GO" id="GO:0030170">
    <property type="term" value="F:pyridoxal phosphate binding"/>
    <property type="evidence" value="ECO:0007669"/>
    <property type="project" value="InterPro"/>
</dbReference>
<dbReference type="Gene3D" id="3.90.1150.10">
    <property type="entry name" value="Aspartate Aminotransferase, domain 1"/>
    <property type="match status" value="1"/>
</dbReference>
<dbReference type="PANTHER" id="PTHR43525">
    <property type="entry name" value="PROTEIN MALY"/>
    <property type="match status" value="1"/>
</dbReference>
<dbReference type="eggNOG" id="COG1168">
    <property type="taxonomic scope" value="Bacteria"/>
</dbReference>
<evidence type="ECO:0000259" key="6">
    <source>
        <dbReference type="Pfam" id="PF00155"/>
    </source>
</evidence>
<feature type="domain" description="Aminotransferase class I/classII large" evidence="6">
    <location>
        <begin position="35"/>
        <end position="380"/>
    </location>
</feature>
<dbReference type="InterPro" id="IPR015424">
    <property type="entry name" value="PyrdxlP-dep_Trfase"/>
</dbReference>
<reference evidence="7 8" key="1">
    <citation type="submission" date="2014-03" db="EMBL/GenBank/DDBJ databases">
        <title>Draft Genome Sequences of 13 Willow Endophytes.</title>
        <authorList>
            <person name="Gan H.Y."/>
            <person name="Gan H.M."/>
            <person name="Savka M.A."/>
            <person name="Hudson A.O."/>
        </authorList>
    </citation>
    <scope>NUCLEOTIDE SEQUENCE [LARGE SCALE GENOMIC DNA]</scope>
    <source>
        <strain evidence="7 8">RIT293</strain>
    </source>
</reference>